<feature type="transmembrane region" description="Helical" evidence="1">
    <location>
        <begin position="12"/>
        <end position="33"/>
    </location>
</feature>
<reference evidence="2" key="1">
    <citation type="submission" date="2012-03" db="EMBL/GenBank/DDBJ databases">
        <title>Functional metagenomics reveals considerable lignocellulase gene clusters in the gut microbiome of a wood-feeding higher termite.</title>
        <authorList>
            <person name="Liu N."/>
        </authorList>
    </citation>
    <scope>NUCLEOTIDE SEQUENCE</scope>
</reference>
<organism evidence="2">
    <name type="scientific">uncultured bacterium contig00015</name>
    <dbReference type="NCBI Taxonomy" id="1181506"/>
    <lineage>
        <taxon>Bacteria</taxon>
        <taxon>environmental samples</taxon>
    </lineage>
</organism>
<dbReference type="EMBL" id="JQ844295">
    <property type="protein sequence ID" value="AGS54355.1"/>
    <property type="molecule type" value="Genomic_DNA"/>
</dbReference>
<sequence length="331" mass="38394">MRDNSTKFSDFLVIFIIIAFFYGLVPIAGAFFSRYRWGRFRKRFNELRLHPLLNYSRYRQVKNETVFRFTGEIESITDAHTLWVKGEDLTIPVSLKKIRCWLLPISEGERVPEPPEQIRWNRVSTLSEGAKVYIGGVLKMQDDRLTFVSTKERPLMVIFYNCREADLTDGIIRAARTRNEYWNTITPVSLVIGALTLIYFASTFLNRPAFRLTVISSLIAIFIPLLPMIPPGLLLTALYRRFAWHARRLRAYWDISSLPMRYLQHDEETCVLCSGEKYGFIKLNSLPPEAADGKIPFLIPENTGTEKQTKCISLAYLMKLHPCRKSPKTRL</sequence>
<accession>A0A806K330</accession>
<feature type="transmembrane region" description="Helical" evidence="1">
    <location>
        <begin position="214"/>
        <end position="239"/>
    </location>
</feature>
<evidence type="ECO:0000256" key="1">
    <source>
        <dbReference type="SAM" id="Phobius"/>
    </source>
</evidence>
<dbReference type="AlphaFoldDB" id="A0A806K330"/>
<keyword evidence="1" id="KW-1133">Transmembrane helix</keyword>
<keyword evidence="1" id="KW-0812">Transmembrane</keyword>
<evidence type="ECO:0000313" key="2">
    <source>
        <dbReference type="EMBL" id="AGS54355.1"/>
    </source>
</evidence>
<name>A0A806K330_9BACT</name>
<proteinExistence type="predicted"/>
<feature type="transmembrane region" description="Helical" evidence="1">
    <location>
        <begin position="181"/>
        <end position="202"/>
    </location>
</feature>
<protein>
    <submittedName>
        <fullName evidence="2">Uncharacterized protein</fullName>
    </submittedName>
</protein>
<keyword evidence="1" id="KW-0472">Membrane</keyword>